<keyword evidence="5 7" id="KW-1133">Transmembrane helix</keyword>
<dbReference type="InterPro" id="IPR002656">
    <property type="entry name" value="Acyl_transf_3_dom"/>
</dbReference>
<dbReference type="RefSeq" id="WP_348395853.1">
    <property type="nucleotide sequence ID" value="NZ_CP136600.1"/>
</dbReference>
<feature type="transmembrane region" description="Helical" evidence="7">
    <location>
        <begin position="108"/>
        <end position="128"/>
    </location>
</feature>
<feature type="transmembrane region" description="Helical" evidence="7">
    <location>
        <begin position="155"/>
        <end position="174"/>
    </location>
</feature>
<accession>A0ABZ0GMD3</accession>
<evidence type="ECO:0000313" key="9">
    <source>
        <dbReference type="EMBL" id="WOH37059.1"/>
    </source>
</evidence>
<feature type="transmembrane region" description="Helical" evidence="7">
    <location>
        <begin position="268"/>
        <end position="286"/>
    </location>
</feature>
<name>A0ABZ0GMD3_9GAMM</name>
<evidence type="ECO:0000256" key="2">
    <source>
        <dbReference type="ARBA" id="ARBA00007400"/>
    </source>
</evidence>
<dbReference type="PANTHER" id="PTHR40074">
    <property type="entry name" value="O-ACETYLTRANSFERASE WECH"/>
    <property type="match status" value="1"/>
</dbReference>
<protein>
    <submittedName>
        <fullName evidence="9">Acyltransferase</fullName>
        <ecNumber evidence="9">2.3.1.-</ecNumber>
    </submittedName>
</protein>
<gene>
    <name evidence="9" type="ORF">RI844_17070</name>
</gene>
<keyword evidence="6 7" id="KW-0472">Membrane</keyword>
<evidence type="ECO:0000313" key="10">
    <source>
        <dbReference type="Proteomes" id="UP001301442"/>
    </source>
</evidence>
<keyword evidence="3" id="KW-1003">Cell membrane</keyword>
<organism evidence="9 10">
    <name type="scientific">Thalassotalea fonticola</name>
    <dbReference type="NCBI Taxonomy" id="3065649"/>
    <lineage>
        <taxon>Bacteria</taxon>
        <taxon>Pseudomonadati</taxon>
        <taxon>Pseudomonadota</taxon>
        <taxon>Gammaproteobacteria</taxon>
        <taxon>Alteromonadales</taxon>
        <taxon>Colwelliaceae</taxon>
        <taxon>Thalassotalea</taxon>
    </lineage>
</organism>
<feature type="transmembrane region" description="Helical" evidence="7">
    <location>
        <begin position="204"/>
        <end position="222"/>
    </location>
</feature>
<evidence type="ECO:0000256" key="1">
    <source>
        <dbReference type="ARBA" id="ARBA00004651"/>
    </source>
</evidence>
<keyword evidence="10" id="KW-1185">Reference proteome</keyword>
<dbReference type="GO" id="GO:0016746">
    <property type="term" value="F:acyltransferase activity"/>
    <property type="evidence" value="ECO:0007669"/>
    <property type="project" value="UniProtKB-KW"/>
</dbReference>
<dbReference type="EMBL" id="CP136600">
    <property type="protein sequence ID" value="WOH37059.1"/>
    <property type="molecule type" value="Genomic_DNA"/>
</dbReference>
<feature type="transmembrane region" description="Helical" evidence="7">
    <location>
        <begin position="68"/>
        <end position="88"/>
    </location>
</feature>
<evidence type="ECO:0000256" key="5">
    <source>
        <dbReference type="ARBA" id="ARBA00022989"/>
    </source>
</evidence>
<evidence type="ECO:0000256" key="6">
    <source>
        <dbReference type="ARBA" id="ARBA00023136"/>
    </source>
</evidence>
<feature type="transmembrane region" description="Helical" evidence="7">
    <location>
        <begin position="181"/>
        <end position="198"/>
    </location>
</feature>
<feature type="transmembrane region" description="Helical" evidence="7">
    <location>
        <begin position="234"/>
        <end position="253"/>
    </location>
</feature>
<dbReference type="EC" id="2.3.1.-" evidence="9"/>
<evidence type="ECO:0000256" key="7">
    <source>
        <dbReference type="SAM" id="Phobius"/>
    </source>
</evidence>
<comment type="subcellular location">
    <subcellularLocation>
        <location evidence="1">Cell membrane</location>
        <topology evidence="1">Multi-pass membrane protein</topology>
    </subcellularLocation>
</comment>
<evidence type="ECO:0000259" key="8">
    <source>
        <dbReference type="Pfam" id="PF01757"/>
    </source>
</evidence>
<dbReference type="PANTHER" id="PTHR40074:SF2">
    <property type="entry name" value="O-ACETYLTRANSFERASE WECH"/>
    <property type="match status" value="1"/>
</dbReference>
<comment type="similarity">
    <text evidence="2">Belongs to the acyltransferase 3 family.</text>
</comment>
<feature type="domain" description="Acyltransferase 3" evidence="8">
    <location>
        <begin position="24"/>
        <end position="346"/>
    </location>
</feature>
<evidence type="ECO:0000256" key="4">
    <source>
        <dbReference type="ARBA" id="ARBA00022692"/>
    </source>
</evidence>
<evidence type="ECO:0000256" key="3">
    <source>
        <dbReference type="ARBA" id="ARBA00022475"/>
    </source>
</evidence>
<keyword evidence="4 7" id="KW-0812">Transmembrane</keyword>
<sequence length="368" mass="42320">MKAPDMDHSRTTKLATTKTFHRHLHIFRALTIILIVAAHSWSTPIFYYTPDFSIEPKLKLLSSVTETLFHDGTIIFALISGLLFSLVLRGKGWHRFYASKIKNVLFPYVIMTFIYTFIHWKVTFIGFYEIKPDTIMGYLTAGLANIPSGLAGFHLWYIPVLLILFIVTPVVSVIINKKSWLLLYLIVFAPFVASRVWPEFSWLSVIYFGGAYTLGVFIGANYEKSLQFIRQRTITLVIIFIVTSLFLVFFYQIDFDKIGFVSILESVFYLQKLAMAGLLLSIVYRVEEHVPKWIDRIGDYSFSIYFIHPVLAITLVELLKSQGYLSNEPFFVIVLGMLILLYCVGISMLISMMIKRLLGKYSRMIIGT</sequence>
<feature type="transmembrane region" description="Helical" evidence="7">
    <location>
        <begin position="26"/>
        <end position="48"/>
    </location>
</feature>
<feature type="transmembrane region" description="Helical" evidence="7">
    <location>
        <begin position="298"/>
        <end position="318"/>
    </location>
</feature>
<keyword evidence="9" id="KW-0012">Acyltransferase</keyword>
<feature type="transmembrane region" description="Helical" evidence="7">
    <location>
        <begin position="330"/>
        <end position="354"/>
    </location>
</feature>
<keyword evidence="9" id="KW-0808">Transferase</keyword>
<proteinExistence type="inferred from homology"/>
<reference evidence="9 10" key="1">
    <citation type="submission" date="2023-09" db="EMBL/GenBank/DDBJ databases">
        <authorList>
            <person name="Qi X."/>
        </authorList>
    </citation>
    <scope>NUCLEOTIDE SEQUENCE [LARGE SCALE GENOMIC DNA]</scope>
    <source>
        <strain evidence="9 10">S1-1</strain>
    </source>
</reference>
<dbReference type="Proteomes" id="UP001301442">
    <property type="component" value="Chromosome"/>
</dbReference>
<dbReference type="Pfam" id="PF01757">
    <property type="entry name" value="Acyl_transf_3"/>
    <property type="match status" value="1"/>
</dbReference>